<keyword evidence="1" id="KW-1133">Transmembrane helix</keyword>
<dbReference type="Proteomes" id="UP000314294">
    <property type="component" value="Unassembled WGS sequence"/>
</dbReference>
<reference evidence="2 3" key="1">
    <citation type="submission" date="2019-03" db="EMBL/GenBank/DDBJ databases">
        <title>First draft genome of Liparis tanakae, snailfish: a comprehensive survey of snailfish specific genes.</title>
        <authorList>
            <person name="Kim W."/>
            <person name="Song I."/>
            <person name="Jeong J.-H."/>
            <person name="Kim D."/>
            <person name="Kim S."/>
            <person name="Ryu S."/>
            <person name="Song J.Y."/>
            <person name="Lee S.K."/>
        </authorList>
    </citation>
    <scope>NUCLEOTIDE SEQUENCE [LARGE SCALE GENOMIC DNA]</scope>
    <source>
        <tissue evidence="2">Muscle</tissue>
    </source>
</reference>
<gene>
    <name evidence="2" type="ORF">EYF80_004467</name>
</gene>
<keyword evidence="1" id="KW-0472">Membrane</keyword>
<accession>A0A4Z2J4Z7</accession>
<evidence type="ECO:0000256" key="1">
    <source>
        <dbReference type="SAM" id="Phobius"/>
    </source>
</evidence>
<evidence type="ECO:0000313" key="2">
    <source>
        <dbReference type="EMBL" id="TNN85445.1"/>
    </source>
</evidence>
<evidence type="ECO:0000313" key="3">
    <source>
        <dbReference type="Proteomes" id="UP000314294"/>
    </source>
</evidence>
<dbReference type="AlphaFoldDB" id="A0A4Z2J4Z7"/>
<keyword evidence="1" id="KW-0812">Transmembrane</keyword>
<feature type="transmembrane region" description="Helical" evidence="1">
    <location>
        <begin position="12"/>
        <end position="36"/>
    </location>
</feature>
<keyword evidence="3" id="KW-1185">Reference proteome</keyword>
<name>A0A4Z2J4Z7_9TELE</name>
<comment type="caution">
    <text evidence="2">The sequence shown here is derived from an EMBL/GenBank/DDBJ whole genome shotgun (WGS) entry which is preliminary data.</text>
</comment>
<dbReference type="EMBL" id="SRLO01000021">
    <property type="protein sequence ID" value="TNN85445.1"/>
    <property type="molecule type" value="Genomic_DNA"/>
</dbReference>
<protein>
    <submittedName>
        <fullName evidence="2">Uncharacterized protein</fullName>
    </submittedName>
</protein>
<sequence>MTPLGLTEGGAIGLGQVLLGGFLLTCRLLVVLVLVLTTSSSGALYQNVATTGSRSASGLGGVLKSLAKPMSAAGGECGEGGGR</sequence>
<organism evidence="2 3">
    <name type="scientific">Liparis tanakae</name>
    <name type="common">Tanaka's snailfish</name>
    <dbReference type="NCBI Taxonomy" id="230148"/>
    <lineage>
        <taxon>Eukaryota</taxon>
        <taxon>Metazoa</taxon>
        <taxon>Chordata</taxon>
        <taxon>Craniata</taxon>
        <taxon>Vertebrata</taxon>
        <taxon>Euteleostomi</taxon>
        <taxon>Actinopterygii</taxon>
        <taxon>Neopterygii</taxon>
        <taxon>Teleostei</taxon>
        <taxon>Neoteleostei</taxon>
        <taxon>Acanthomorphata</taxon>
        <taxon>Eupercaria</taxon>
        <taxon>Perciformes</taxon>
        <taxon>Cottioidei</taxon>
        <taxon>Cottales</taxon>
        <taxon>Liparidae</taxon>
        <taxon>Liparis</taxon>
    </lineage>
</organism>
<proteinExistence type="predicted"/>